<accession>A0ACC3SHP1</accession>
<keyword evidence="2" id="KW-1185">Reference proteome</keyword>
<name>A0ACC3SHP1_9PEZI</name>
<dbReference type="EMBL" id="JAMKPW020000010">
    <property type="protein sequence ID" value="KAK8214824.1"/>
    <property type="molecule type" value="Genomic_DNA"/>
</dbReference>
<gene>
    <name evidence="1" type="ORF">M8818_002407</name>
</gene>
<sequence>MKHVKVVSIGVLTTITLAFLIYVAQYSSYDFPVWSFSEADQLEDVCEKPVHRDWSAGNETLGFDALLALSRGTKWRVDGIHAAAAASGITVQIPPQPGWSEPFIKAFQDFGPVEAHGAAMAWLAHIDLLKYVIAHDYGSALIMEDDVDWDVRIRNQTVLIADAVRELTGQRREKGAPYGLQWDVLWMGHCSDPPNADDPMVVFEDETVVEHAKYRGLNRYITDVLPEGRRSVHHSWNPVCTFAYAVSARGARKLLAQASLGKGGAFDLMLMHACQDKVVDCITVNPEIFDAYHPAGGDISEVRAGDHHEDIDTTVGQGMGSTDNILRSARCQGLFGETCLTNA</sequence>
<proteinExistence type="predicted"/>
<protein>
    <submittedName>
        <fullName evidence="1">Uncharacterized protein</fullName>
    </submittedName>
</protein>
<evidence type="ECO:0000313" key="2">
    <source>
        <dbReference type="Proteomes" id="UP001320706"/>
    </source>
</evidence>
<dbReference type="Proteomes" id="UP001320706">
    <property type="component" value="Unassembled WGS sequence"/>
</dbReference>
<organism evidence="1 2">
    <name type="scientific">Zalaria obscura</name>
    <dbReference type="NCBI Taxonomy" id="2024903"/>
    <lineage>
        <taxon>Eukaryota</taxon>
        <taxon>Fungi</taxon>
        <taxon>Dikarya</taxon>
        <taxon>Ascomycota</taxon>
        <taxon>Pezizomycotina</taxon>
        <taxon>Dothideomycetes</taxon>
        <taxon>Dothideomycetidae</taxon>
        <taxon>Dothideales</taxon>
        <taxon>Zalariaceae</taxon>
        <taxon>Zalaria</taxon>
    </lineage>
</organism>
<evidence type="ECO:0000313" key="1">
    <source>
        <dbReference type="EMBL" id="KAK8214824.1"/>
    </source>
</evidence>
<comment type="caution">
    <text evidence="1">The sequence shown here is derived from an EMBL/GenBank/DDBJ whole genome shotgun (WGS) entry which is preliminary data.</text>
</comment>
<reference evidence="1" key="1">
    <citation type="submission" date="2024-02" db="EMBL/GenBank/DDBJ databases">
        <title>Metagenome Assembled Genome of Zalaria obscura JY119.</title>
        <authorList>
            <person name="Vighnesh L."/>
            <person name="Jagadeeshwari U."/>
            <person name="Venkata Ramana C."/>
            <person name="Sasikala C."/>
        </authorList>
    </citation>
    <scope>NUCLEOTIDE SEQUENCE</scope>
    <source>
        <strain evidence="1">JY119</strain>
    </source>
</reference>